<organism evidence="23 24">
    <name type="scientific">Silurus meridionalis</name>
    <name type="common">Southern catfish</name>
    <name type="synonym">Silurus soldatovi meridionalis</name>
    <dbReference type="NCBI Taxonomy" id="175797"/>
    <lineage>
        <taxon>Eukaryota</taxon>
        <taxon>Metazoa</taxon>
        <taxon>Chordata</taxon>
        <taxon>Craniata</taxon>
        <taxon>Vertebrata</taxon>
        <taxon>Euteleostomi</taxon>
        <taxon>Actinopterygii</taxon>
        <taxon>Neopterygii</taxon>
        <taxon>Teleostei</taxon>
        <taxon>Ostariophysi</taxon>
        <taxon>Siluriformes</taxon>
        <taxon>Siluridae</taxon>
        <taxon>Silurus</taxon>
    </lineage>
</organism>
<dbReference type="PANTHER" id="PTHR46024">
    <property type="entry name" value="HISTONE-LYSINE N-METHYLTRANSFERASE EGGLESS"/>
    <property type="match status" value="1"/>
</dbReference>
<evidence type="ECO:0000259" key="21">
    <source>
        <dbReference type="PROSITE" id="PS50867"/>
    </source>
</evidence>
<evidence type="ECO:0000256" key="5">
    <source>
        <dbReference type="ARBA" id="ARBA00022603"/>
    </source>
</evidence>
<feature type="region of interest" description="Disordered" evidence="19">
    <location>
        <begin position="57"/>
        <end position="96"/>
    </location>
</feature>
<keyword evidence="24" id="KW-1185">Reference proteome</keyword>
<dbReference type="PROSITE" id="PS50280">
    <property type="entry name" value="SET"/>
    <property type="match status" value="1"/>
</dbReference>
<dbReference type="InterPro" id="IPR046341">
    <property type="entry name" value="SET_dom_sf"/>
</dbReference>
<dbReference type="SMART" id="SM00317">
    <property type="entry name" value="SET"/>
    <property type="match status" value="1"/>
</dbReference>
<evidence type="ECO:0000313" key="24">
    <source>
        <dbReference type="Proteomes" id="UP000606274"/>
    </source>
</evidence>
<keyword evidence="6" id="KW-0132">Cell division</keyword>
<sequence length="621" mass="69580">MSRGRRLLGSGYIQGMNIILESEISLNSAWRNDSFEEVLIGEDILTVSVSDSHCTIVKMKEPPVPEDTSHDDASRNPEPGSDISQTSPSGRNDATLSGKLDTYDYMTLLSPTYLISDDQLAPVSPVQFSYQQHECCPDCMSHLPSHSDHFLGHNPLRVPLLCRFQRHCAKPLAFSAQEELDTDVLYKAPCGRGLRCMDEVYQFLRQTKSLGVLQQTNFSFNPQVLPERQAQPRPLAPASPSPTTSIFERDISRGMEAVPVTLCNDLDGVRPKEFRYRKNRWPHGCFLSKAPFFRTCCDCKDGCTNPSSCVCLQLSLKAGAKADQLYSHLRLNQPVASGLYECGPWCSCKKSSCQNRVVQHGLRARLQVFRTNDKGWGVRCRDDLDEGTFVCTYAGVVLRLGRNSEEPLLCKISKEDQLSDDEVEVVEEWTLSSGQKKTIAETLDTSPPLYVPVIQRPADQLSTQLDGQREQLEHTDNQDKSNDCSSPNSNHTEIKNYRCEEVARKRLRLDDKGNGGGVRRDQTVPRAEGKPGCQEKIYYLDASKEGNVARFINHSCNPNLFVQNVFVDTHDPKFPVIAFFTCRSIRAGTELTWNYSYKSGSDPEHEVPCLCGSNDCQAVII</sequence>
<dbReference type="GO" id="GO:0140947">
    <property type="term" value="F:histone H3K9me2 methyltransferase activity"/>
    <property type="evidence" value="ECO:0007669"/>
    <property type="project" value="UniProtKB-EC"/>
</dbReference>
<keyword evidence="12" id="KW-0156">Chromatin regulator</keyword>
<dbReference type="Pfam" id="PF01429">
    <property type="entry name" value="MBD"/>
    <property type="match status" value="1"/>
</dbReference>
<feature type="compositionally biased region" description="Polar residues" evidence="19">
    <location>
        <begin position="82"/>
        <end position="95"/>
    </location>
</feature>
<name>A0A8T0AG85_SILME</name>
<dbReference type="Pfam" id="PF00856">
    <property type="entry name" value="SET"/>
    <property type="match status" value="1"/>
</dbReference>
<evidence type="ECO:0000313" key="23">
    <source>
        <dbReference type="EMBL" id="KAF7689646.1"/>
    </source>
</evidence>
<dbReference type="GO" id="GO:0005634">
    <property type="term" value="C:nucleus"/>
    <property type="evidence" value="ECO:0007669"/>
    <property type="project" value="UniProtKB-SubCell"/>
</dbReference>
<dbReference type="GO" id="GO:0051301">
    <property type="term" value="P:cell division"/>
    <property type="evidence" value="ECO:0007669"/>
    <property type="project" value="UniProtKB-KW"/>
</dbReference>
<keyword evidence="11" id="KW-0862">Zinc</keyword>
<dbReference type="GO" id="GO:0070828">
    <property type="term" value="P:heterochromatin organization"/>
    <property type="evidence" value="ECO:0007669"/>
    <property type="project" value="TreeGrafter"/>
</dbReference>
<dbReference type="SUPFAM" id="SSF54171">
    <property type="entry name" value="DNA-binding domain"/>
    <property type="match status" value="1"/>
</dbReference>
<feature type="region of interest" description="Disordered" evidence="19">
    <location>
        <begin position="467"/>
        <end position="492"/>
    </location>
</feature>
<keyword evidence="13" id="KW-0539">Nucleus</keyword>
<keyword evidence="3" id="KW-0158">Chromosome</keyword>
<keyword evidence="8" id="KW-0949">S-adenosyl-L-methionine</keyword>
<evidence type="ECO:0000256" key="11">
    <source>
        <dbReference type="ARBA" id="ARBA00022833"/>
    </source>
</evidence>
<dbReference type="InterPro" id="IPR016177">
    <property type="entry name" value="DNA-bd_dom_sf"/>
</dbReference>
<proteinExistence type="predicted"/>
<dbReference type="InterPro" id="IPR003616">
    <property type="entry name" value="Post-SET_dom"/>
</dbReference>
<evidence type="ECO:0000259" key="22">
    <source>
        <dbReference type="PROSITE" id="PS50868"/>
    </source>
</evidence>
<dbReference type="InterPro" id="IPR001739">
    <property type="entry name" value="Methyl_CpG_DNA-bd"/>
</dbReference>
<dbReference type="PROSITE" id="PS50868">
    <property type="entry name" value="POST_SET"/>
    <property type="match status" value="1"/>
</dbReference>
<comment type="catalytic activity">
    <reaction evidence="18">
        <text>N(6),N(6)-dimethyl-L-lysyl(9)-[histone H3] + S-adenosyl-L-methionine = N(6),N(6),N(6)-trimethyl-L-lysyl(9)-[histone H3] + S-adenosyl-L-homocysteine + H(+)</text>
        <dbReference type="Rhea" id="RHEA:60288"/>
        <dbReference type="Rhea" id="RHEA-COMP:15538"/>
        <dbReference type="Rhea" id="RHEA-COMP:15541"/>
        <dbReference type="ChEBI" id="CHEBI:15378"/>
        <dbReference type="ChEBI" id="CHEBI:57856"/>
        <dbReference type="ChEBI" id="CHEBI:59789"/>
        <dbReference type="ChEBI" id="CHEBI:61961"/>
        <dbReference type="ChEBI" id="CHEBI:61976"/>
        <dbReference type="EC" id="2.1.1.366"/>
    </reaction>
</comment>
<feature type="domain" description="Post-SET" evidence="22">
    <location>
        <begin position="605"/>
        <end position="621"/>
    </location>
</feature>
<dbReference type="Proteomes" id="UP000606274">
    <property type="component" value="Unassembled WGS sequence"/>
</dbReference>
<dbReference type="EMBL" id="JABFDY010000024">
    <property type="protein sequence ID" value="KAF7689646.1"/>
    <property type="molecule type" value="Genomic_DNA"/>
</dbReference>
<dbReference type="InterPro" id="IPR007728">
    <property type="entry name" value="Pre-SET_dom"/>
</dbReference>
<dbReference type="GO" id="GO:0032259">
    <property type="term" value="P:methylation"/>
    <property type="evidence" value="ECO:0007669"/>
    <property type="project" value="UniProtKB-KW"/>
</dbReference>
<dbReference type="GO" id="GO:0008270">
    <property type="term" value="F:zinc ion binding"/>
    <property type="evidence" value="ECO:0007669"/>
    <property type="project" value="InterPro"/>
</dbReference>
<protein>
    <recommendedName>
        <fullName evidence="16">Histone-lysine N-methyltransferase SETDB2</fullName>
        <ecNumber evidence="15">2.1.1.366</ecNumber>
    </recommendedName>
    <alternativeName>
        <fullName evidence="17">SET domain bifurcated 2</fullName>
    </alternativeName>
</protein>
<comment type="caution">
    <text evidence="23">The sequence shown here is derived from an EMBL/GenBank/DDBJ whole genome shotgun (WGS) entry which is preliminary data.</text>
</comment>
<evidence type="ECO:0000256" key="10">
    <source>
        <dbReference type="ARBA" id="ARBA00022776"/>
    </source>
</evidence>
<evidence type="ECO:0000256" key="6">
    <source>
        <dbReference type="ARBA" id="ARBA00022618"/>
    </source>
</evidence>
<evidence type="ECO:0000256" key="3">
    <source>
        <dbReference type="ARBA" id="ARBA00022454"/>
    </source>
</evidence>
<comment type="subcellular location">
    <subcellularLocation>
        <location evidence="2">Chromosome</location>
    </subcellularLocation>
    <subcellularLocation>
        <location evidence="1">Nucleus</location>
    </subcellularLocation>
</comment>
<dbReference type="Pfam" id="PF05033">
    <property type="entry name" value="Pre-SET"/>
    <property type="match status" value="1"/>
</dbReference>
<dbReference type="InterPro" id="IPR001214">
    <property type="entry name" value="SET_dom"/>
</dbReference>
<evidence type="ECO:0000256" key="15">
    <source>
        <dbReference type="ARBA" id="ARBA00039052"/>
    </source>
</evidence>
<feature type="region of interest" description="Disordered" evidence="19">
    <location>
        <begin position="510"/>
        <end position="529"/>
    </location>
</feature>
<dbReference type="SMART" id="SM00391">
    <property type="entry name" value="MBD"/>
    <property type="match status" value="1"/>
</dbReference>
<evidence type="ECO:0000256" key="14">
    <source>
        <dbReference type="ARBA" id="ARBA00023306"/>
    </source>
</evidence>
<keyword evidence="5" id="KW-0489">Methyltransferase</keyword>
<evidence type="ECO:0000256" key="19">
    <source>
        <dbReference type="SAM" id="MobiDB-lite"/>
    </source>
</evidence>
<keyword evidence="10" id="KW-0498">Mitosis</keyword>
<keyword evidence="4" id="KW-0217">Developmental protein</keyword>
<evidence type="ECO:0000256" key="2">
    <source>
        <dbReference type="ARBA" id="ARBA00004286"/>
    </source>
</evidence>
<gene>
    <name evidence="23" type="ORF">HF521_012999</name>
</gene>
<evidence type="ECO:0000256" key="4">
    <source>
        <dbReference type="ARBA" id="ARBA00022473"/>
    </source>
</evidence>
<evidence type="ECO:0000259" key="20">
    <source>
        <dbReference type="PROSITE" id="PS50280"/>
    </source>
</evidence>
<dbReference type="SMART" id="SM00468">
    <property type="entry name" value="PreSET"/>
    <property type="match status" value="1"/>
</dbReference>
<evidence type="ECO:0000256" key="7">
    <source>
        <dbReference type="ARBA" id="ARBA00022679"/>
    </source>
</evidence>
<dbReference type="EC" id="2.1.1.366" evidence="15"/>
<evidence type="ECO:0000256" key="8">
    <source>
        <dbReference type="ARBA" id="ARBA00022691"/>
    </source>
</evidence>
<dbReference type="SUPFAM" id="SSF82199">
    <property type="entry name" value="SET domain"/>
    <property type="match status" value="1"/>
</dbReference>
<evidence type="ECO:0000256" key="17">
    <source>
        <dbReference type="ARBA" id="ARBA00042995"/>
    </source>
</evidence>
<keyword evidence="7" id="KW-0808">Transferase</keyword>
<feature type="domain" description="Pre-SET" evidence="21">
    <location>
        <begin position="295"/>
        <end position="361"/>
    </location>
</feature>
<evidence type="ECO:0000256" key="1">
    <source>
        <dbReference type="ARBA" id="ARBA00004123"/>
    </source>
</evidence>
<keyword evidence="9" id="KW-0479">Metal-binding</keyword>
<evidence type="ECO:0000256" key="12">
    <source>
        <dbReference type="ARBA" id="ARBA00022853"/>
    </source>
</evidence>
<evidence type="ECO:0000256" key="16">
    <source>
        <dbReference type="ARBA" id="ARBA00040299"/>
    </source>
</evidence>
<dbReference type="GO" id="GO:0005694">
    <property type="term" value="C:chromosome"/>
    <property type="evidence" value="ECO:0007669"/>
    <property type="project" value="UniProtKB-SubCell"/>
</dbReference>
<dbReference type="Gene3D" id="2.170.270.10">
    <property type="entry name" value="SET domain"/>
    <property type="match status" value="1"/>
</dbReference>
<evidence type="ECO:0000256" key="9">
    <source>
        <dbReference type="ARBA" id="ARBA00022723"/>
    </source>
</evidence>
<evidence type="ECO:0000256" key="13">
    <source>
        <dbReference type="ARBA" id="ARBA00023242"/>
    </source>
</evidence>
<dbReference type="AlphaFoldDB" id="A0A8T0AG85"/>
<dbReference type="PROSITE" id="PS50867">
    <property type="entry name" value="PRE_SET"/>
    <property type="match status" value="1"/>
</dbReference>
<feature type="domain" description="SET" evidence="20">
    <location>
        <begin position="364"/>
        <end position="596"/>
    </location>
</feature>
<accession>A0A8T0AG85</accession>
<evidence type="ECO:0000256" key="18">
    <source>
        <dbReference type="ARBA" id="ARBA00049087"/>
    </source>
</evidence>
<feature type="compositionally biased region" description="Basic and acidic residues" evidence="19">
    <location>
        <begin position="58"/>
        <end position="75"/>
    </location>
</feature>
<dbReference type="GO" id="GO:0010629">
    <property type="term" value="P:negative regulation of gene expression"/>
    <property type="evidence" value="ECO:0007669"/>
    <property type="project" value="TreeGrafter"/>
</dbReference>
<keyword evidence="14" id="KW-0131">Cell cycle</keyword>
<dbReference type="PANTHER" id="PTHR46024:SF3">
    <property type="entry name" value="HISTONE-LYSINE N-METHYLTRANSFERASE SETDB2"/>
    <property type="match status" value="1"/>
</dbReference>
<reference evidence="23" key="1">
    <citation type="submission" date="2020-08" db="EMBL/GenBank/DDBJ databases">
        <title>Chromosome-level assembly of Southern catfish (Silurus meridionalis) provides insights into visual adaptation to the nocturnal and benthic lifestyles.</title>
        <authorList>
            <person name="Zhang Y."/>
            <person name="Wang D."/>
            <person name="Peng Z."/>
        </authorList>
    </citation>
    <scope>NUCLEOTIDE SEQUENCE</scope>
    <source>
        <strain evidence="23">SWU-2019-XX</strain>
        <tissue evidence="23">Muscle</tissue>
    </source>
</reference>
<feature type="compositionally biased region" description="Basic and acidic residues" evidence="19">
    <location>
        <begin position="467"/>
        <end position="482"/>
    </location>
</feature>
<dbReference type="InterPro" id="IPR051516">
    <property type="entry name" value="SETDB_methyltransferase"/>
</dbReference>
<dbReference type="GO" id="GO:0003677">
    <property type="term" value="F:DNA binding"/>
    <property type="evidence" value="ECO:0007669"/>
    <property type="project" value="InterPro"/>
</dbReference>